<comment type="caution">
    <text evidence="1">The sequence shown here is derived from an EMBL/GenBank/DDBJ whole genome shotgun (WGS) entry which is preliminary data.</text>
</comment>
<evidence type="ECO:0000313" key="1">
    <source>
        <dbReference type="EMBL" id="CAB3256635.1"/>
    </source>
</evidence>
<name>A0A8S1BDQ5_ARCPL</name>
<dbReference type="AlphaFoldDB" id="A0A8S1BDQ5"/>
<evidence type="ECO:0000313" key="2">
    <source>
        <dbReference type="Proteomes" id="UP000494256"/>
    </source>
</evidence>
<organism evidence="1 2">
    <name type="scientific">Arctia plantaginis</name>
    <name type="common">Wood tiger moth</name>
    <name type="synonym">Phalaena plantaginis</name>
    <dbReference type="NCBI Taxonomy" id="874455"/>
    <lineage>
        <taxon>Eukaryota</taxon>
        <taxon>Metazoa</taxon>
        <taxon>Ecdysozoa</taxon>
        <taxon>Arthropoda</taxon>
        <taxon>Hexapoda</taxon>
        <taxon>Insecta</taxon>
        <taxon>Pterygota</taxon>
        <taxon>Neoptera</taxon>
        <taxon>Endopterygota</taxon>
        <taxon>Lepidoptera</taxon>
        <taxon>Glossata</taxon>
        <taxon>Ditrysia</taxon>
        <taxon>Noctuoidea</taxon>
        <taxon>Erebidae</taxon>
        <taxon>Arctiinae</taxon>
        <taxon>Arctia</taxon>
    </lineage>
</organism>
<protein>
    <submittedName>
        <fullName evidence="1">Uncharacterized protein</fullName>
    </submittedName>
</protein>
<dbReference type="Proteomes" id="UP000494256">
    <property type="component" value="Unassembled WGS sequence"/>
</dbReference>
<reference evidence="1 2" key="1">
    <citation type="submission" date="2020-04" db="EMBL/GenBank/DDBJ databases">
        <authorList>
            <person name="Wallbank WR R."/>
            <person name="Pardo Diaz C."/>
            <person name="Kozak K."/>
            <person name="Martin S."/>
            <person name="Jiggins C."/>
            <person name="Moest M."/>
            <person name="Warren A I."/>
            <person name="Byers J.R.P. K."/>
            <person name="Montejo-Kovacevich G."/>
            <person name="Yen C E."/>
        </authorList>
    </citation>
    <scope>NUCLEOTIDE SEQUENCE [LARGE SCALE GENOMIC DNA]</scope>
</reference>
<dbReference type="OrthoDB" id="1099686at2759"/>
<proteinExistence type="predicted"/>
<dbReference type="EMBL" id="CADEBD010000494">
    <property type="protein sequence ID" value="CAB3256635.1"/>
    <property type="molecule type" value="Genomic_DNA"/>
</dbReference>
<accession>A0A8S1BDQ5</accession>
<gene>
    <name evidence="1" type="ORF">APLA_LOCUS15665</name>
</gene>
<sequence>MFVVKLILSHLVCASRPVEQLFIHSGWNARSLVACLDRPSPPAARQKVCDPALSAANYVDVPRVRFASLSARSAAVRRGGLVAETHQHLRDDVTPDAAVRADQGQ</sequence>